<proteinExistence type="predicted"/>
<dbReference type="AlphaFoldDB" id="N6U0U7"/>
<name>N6U0U7_DENPD</name>
<reference evidence="1" key="1">
    <citation type="journal article" date="2013" name="Genome Biol.">
        <title>Draft genome of the mountain pine beetle, Dendroctonus ponderosae Hopkins, a major forest pest.</title>
        <authorList>
            <person name="Keeling C.I."/>
            <person name="Yuen M.M."/>
            <person name="Liao N.Y."/>
            <person name="Docking T.R."/>
            <person name="Chan S.K."/>
            <person name="Taylor G.A."/>
            <person name="Palmquist D.L."/>
            <person name="Jackman S.D."/>
            <person name="Nguyen A."/>
            <person name="Li M."/>
            <person name="Henderson H."/>
            <person name="Janes J.K."/>
            <person name="Zhao Y."/>
            <person name="Pandoh P."/>
            <person name="Moore R."/>
            <person name="Sperling F.A."/>
            <person name="Huber D.P."/>
            <person name="Birol I."/>
            <person name="Jones S.J."/>
            <person name="Bohlmann J."/>
        </authorList>
    </citation>
    <scope>NUCLEOTIDE SEQUENCE</scope>
</reference>
<accession>N6U0U7</accession>
<gene>
    <name evidence="1" type="ORF">YQE_08258</name>
</gene>
<organism evidence="1">
    <name type="scientific">Dendroctonus ponderosae</name>
    <name type="common">Mountain pine beetle</name>
    <dbReference type="NCBI Taxonomy" id="77166"/>
    <lineage>
        <taxon>Eukaryota</taxon>
        <taxon>Metazoa</taxon>
        <taxon>Ecdysozoa</taxon>
        <taxon>Arthropoda</taxon>
        <taxon>Hexapoda</taxon>
        <taxon>Insecta</taxon>
        <taxon>Pterygota</taxon>
        <taxon>Neoptera</taxon>
        <taxon>Endopterygota</taxon>
        <taxon>Coleoptera</taxon>
        <taxon>Polyphaga</taxon>
        <taxon>Cucujiformia</taxon>
        <taxon>Curculionidae</taxon>
        <taxon>Scolytinae</taxon>
        <taxon>Dendroctonus</taxon>
    </lineage>
</organism>
<sequence length="37" mass="4285">MSPKLPISDVWIARRLQRNNSRELLPNFGVKIHADLV</sequence>
<evidence type="ECO:0000313" key="1">
    <source>
        <dbReference type="EMBL" id="ENN75145.1"/>
    </source>
</evidence>
<feature type="non-terminal residue" evidence="1">
    <location>
        <position position="1"/>
    </location>
</feature>
<dbReference type="EMBL" id="KB741019">
    <property type="protein sequence ID" value="ENN75145.1"/>
    <property type="molecule type" value="Genomic_DNA"/>
</dbReference>
<protein>
    <submittedName>
        <fullName evidence="1">Uncharacterized protein</fullName>
    </submittedName>
</protein>
<dbReference type="HOGENOM" id="CLU_3351609_0_0_1"/>